<dbReference type="Pfam" id="PF11604">
    <property type="entry name" value="CusF_Ec"/>
    <property type="match status" value="1"/>
</dbReference>
<proteinExistence type="predicted"/>
<dbReference type="InterPro" id="IPR021647">
    <property type="entry name" value="CusF_Ec"/>
</dbReference>
<keyword evidence="1" id="KW-0732">Signal</keyword>
<dbReference type="Proteomes" id="UP000185766">
    <property type="component" value="Unassembled WGS sequence"/>
</dbReference>
<dbReference type="STRING" id="1429083.GCA_001885685_01033"/>
<protein>
    <submittedName>
        <fullName evidence="2">Copper binding protein CusF</fullName>
    </submittedName>
</protein>
<evidence type="ECO:0000256" key="1">
    <source>
        <dbReference type="SAM" id="SignalP"/>
    </source>
</evidence>
<keyword evidence="3" id="KW-1185">Reference proteome</keyword>
<gene>
    <name evidence="2" type="ORF">SAMN05216214_106104</name>
</gene>
<evidence type="ECO:0000313" key="2">
    <source>
        <dbReference type="EMBL" id="SEK91144.1"/>
    </source>
</evidence>
<dbReference type="EMBL" id="FOAS01000006">
    <property type="protein sequence ID" value="SEK91144.1"/>
    <property type="molecule type" value="Genomic_DNA"/>
</dbReference>
<dbReference type="InterPro" id="IPR042230">
    <property type="entry name" value="CusF_sf"/>
</dbReference>
<accession>A0A1H7KX57</accession>
<feature type="signal peptide" evidence="1">
    <location>
        <begin position="1"/>
        <end position="18"/>
    </location>
</feature>
<sequence length="172" mass="18167">MKTIVLALVMGTALPLHALAEAAHHSTEAVTAPAVQEAASQAAGMKEGMKAGMQDKMANMHEGMGDMADMHNNMHGEGHGMVNGMQDKKMSMEHGDMGMAGEGEGVIKALLPDRQQVVIDHEPVASHNWPKMTMGFAVTDAKLLEGLSVGDKVSFKFTAKGMNGVISAITKQ</sequence>
<dbReference type="AlphaFoldDB" id="A0A1H7KX57"/>
<feature type="chain" id="PRO_5010267539" evidence="1">
    <location>
        <begin position="19"/>
        <end position="172"/>
    </location>
</feature>
<dbReference type="RefSeq" id="WP_083394272.1">
    <property type="nucleotide sequence ID" value="NZ_FOAS01000006.1"/>
</dbReference>
<evidence type="ECO:0000313" key="3">
    <source>
        <dbReference type="Proteomes" id="UP000185766"/>
    </source>
</evidence>
<reference evidence="2 3" key="1">
    <citation type="submission" date="2016-10" db="EMBL/GenBank/DDBJ databases">
        <authorList>
            <person name="de Groot N.N."/>
        </authorList>
    </citation>
    <scope>NUCLEOTIDE SEQUENCE [LARGE SCALE GENOMIC DNA]</scope>
    <source>
        <strain evidence="2 3">JCM 19513</strain>
    </source>
</reference>
<dbReference type="Gene3D" id="2.40.50.320">
    <property type="entry name" value="Copper binding periplasmic protein CusF"/>
    <property type="match status" value="1"/>
</dbReference>
<organism evidence="2 3">
    <name type="scientific">Atopomonas hussainii</name>
    <dbReference type="NCBI Taxonomy" id="1429083"/>
    <lineage>
        <taxon>Bacteria</taxon>
        <taxon>Pseudomonadati</taxon>
        <taxon>Pseudomonadota</taxon>
        <taxon>Gammaproteobacteria</taxon>
        <taxon>Pseudomonadales</taxon>
        <taxon>Pseudomonadaceae</taxon>
        <taxon>Atopomonas</taxon>
    </lineage>
</organism>
<name>A0A1H7KX57_9GAMM</name>